<sequence length="411" mass="46830">MTLLHTALAQHGKNPAPSERVFPAMSFQPVSLVRRPDRVVAAAPIVGARVELQLLTTLQCNLKCSYCSISEGDVLGSQGKVEYDIDTLHRFIETHLGAKDVYVTFYGGEPTLNRAFMEAVMWRYPHFRFQLQTNGTLLDDLPEWVLRRLDNILVSIDGGEQVTDGYRGRGIYRQVMRNVERVHARVGGSLTARMTWSSDEIDLAQIEALLDRFDYLYFQFVADHAYGDAALIRRKAVLDDLVARFFRDADALLPVIPLMGIVRNKLFPQLVDERHHGRAQCRVSSHILNVMPDGRIFPCPDLMHLPDMQMGDLTENWLVPSPLQQHPDMPCGRCEAQAWCRGNCMKNLWMGYVRKDEAWRSGITDPVCELVRHLGQAIDRHPVAEWYAALPDALQREILDCPVYDYVEIMP</sequence>
<keyword evidence="8" id="KW-1185">Reference proteome</keyword>
<reference evidence="7 8" key="1">
    <citation type="submission" date="2020-08" db="EMBL/GenBank/DDBJ databases">
        <title>Genomic Encyclopedia of Type Strains, Phase IV (KMG-IV): sequencing the most valuable type-strain genomes for metagenomic binning, comparative biology and taxonomic classification.</title>
        <authorList>
            <person name="Goeker M."/>
        </authorList>
    </citation>
    <scope>NUCLEOTIDE SEQUENCE [LARGE SCALE GENOMIC DNA]</scope>
    <source>
        <strain evidence="7 8">DSM 106739</strain>
    </source>
</reference>
<gene>
    <name evidence="7" type="ORF">GGR36_003463</name>
</gene>
<evidence type="ECO:0000256" key="5">
    <source>
        <dbReference type="ARBA" id="ARBA00023014"/>
    </source>
</evidence>
<evidence type="ECO:0000259" key="6">
    <source>
        <dbReference type="PROSITE" id="PS51918"/>
    </source>
</evidence>
<evidence type="ECO:0000313" key="7">
    <source>
        <dbReference type="EMBL" id="MBB4014117.1"/>
    </source>
</evidence>
<feature type="domain" description="Radical SAM core" evidence="6">
    <location>
        <begin position="46"/>
        <end position="264"/>
    </location>
</feature>
<dbReference type="RefSeq" id="WP_242533289.1">
    <property type="nucleotide sequence ID" value="NZ_BAABLE010000005.1"/>
</dbReference>
<dbReference type="GO" id="GO:0046872">
    <property type="term" value="F:metal ion binding"/>
    <property type="evidence" value="ECO:0007669"/>
    <property type="project" value="UniProtKB-KW"/>
</dbReference>
<keyword evidence="5" id="KW-0411">Iron-sulfur</keyword>
<evidence type="ECO:0000256" key="1">
    <source>
        <dbReference type="ARBA" id="ARBA00001966"/>
    </source>
</evidence>
<dbReference type="InterPro" id="IPR023867">
    <property type="entry name" value="Sulphatase_maturase_rSAM"/>
</dbReference>
<dbReference type="EMBL" id="JACIET010000002">
    <property type="protein sequence ID" value="MBB4014117.1"/>
    <property type="molecule type" value="Genomic_DNA"/>
</dbReference>
<dbReference type="Gene3D" id="3.20.20.70">
    <property type="entry name" value="Aldolase class I"/>
    <property type="match status" value="1"/>
</dbReference>
<dbReference type="Proteomes" id="UP000561045">
    <property type="component" value="Unassembled WGS sequence"/>
</dbReference>
<dbReference type="GO" id="GO:0016491">
    <property type="term" value="F:oxidoreductase activity"/>
    <property type="evidence" value="ECO:0007669"/>
    <property type="project" value="InterPro"/>
</dbReference>
<name>A0A840BUU3_9RHOO</name>
<dbReference type="SUPFAM" id="SSF102114">
    <property type="entry name" value="Radical SAM enzymes"/>
    <property type="match status" value="1"/>
</dbReference>
<dbReference type="InterPro" id="IPR058240">
    <property type="entry name" value="rSAM_sf"/>
</dbReference>
<keyword evidence="2" id="KW-0949">S-adenosyl-L-methionine</keyword>
<dbReference type="PROSITE" id="PS51918">
    <property type="entry name" value="RADICAL_SAM"/>
    <property type="match status" value="1"/>
</dbReference>
<dbReference type="InterPro" id="IPR013785">
    <property type="entry name" value="Aldolase_TIM"/>
</dbReference>
<accession>A0A840BUU3</accession>
<organism evidence="7 8">
    <name type="scientific">Niveibacterium umoris</name>
    <dbReference type="NCBI Taxonomy" id="1193620"/>
    <lineage>
        <taxon>Bacteria</taxon>
        <taxon>Pseudomonadati</taxon>
        <taxon>Pseudomonadota</taxon>
        <taxon>Betaproteobacteria</taxon>
        <taxon>Rhodocyclales</taxon>
        <taxon>Rhodocyclaceae</taxon>
        <taxon>Niveibacterium</taxon>
    </lineage>
</organism>
<dbReference type="PANTHER" id="PTHR43273">
    <property type="entry name" value="ANAEROBIC SULFATASE-MATURATING ENZYME HOMOLOG ASLB-RELATED"/>
    <property type="match status" value="1"/>
</dbReference>
<dbReference type="InterPro" id="IPR023819">
    <property type="entry name" value="Pep-mod_rSAM_AF0577"/>
</dbReference>
<dbReference type="NCBIfam" id="TIGR04085">
    <property type="entry name" value="rSAM_more_4Fe4S"/>
    <property type="match status" value="1"/>
</dbReference>
<dbReference type="SFLD" id="SFLDG01104">
    <property type="entry name" value="Uncharacterised_Radical_SAM_Su"/>
    <property type="match status" value="1"/>
</dbReference>
<evidence type="ECO:0000256" key="3">
    <source>
        <dbReference type="ARBA" id="ARBA00022723"/>
    </source>
</evidence>
<comment type="cofactor">
    <cofactor evidence="1">
        <name>[4Fe-4S] cluster</name>
        <dbReference type="ChEBI" id="CHEBI:49883"/>
    </cofactor>
</comment>
<dbReference type="InterPro" id="IPR007197">
    <property type="entry name" value="rSAM"/>
</dbReference>
<comment type="caution">
    <text evidence="7">The sequence shown here is derived from an EMBL/GenBank/DDBJ whole genome shotgun (WGS) entry which is preliminary data.</text>
</comment>
<dbReference type="AlphaFoldDB" id="A0A840BUU3"/>
<protein>
    <submittedName>
        <fullName evidence="7">Radical SAM protein with 4Fe4S-binding SPASM domain</fullName>
    </submittedName>
</protein>
<evidence type="ECO:0000256" key="2">
    <source>
        <dbReference type="ARBA" id="ARBA00022691"/>
    </source>
</evidence>
<dbReference type="CDD" id="cd01335">
    <property type="entry name" value="Radical_SAM"/>
    <property type="match status" value="1"/>
</dbReference>
<evidence type="ECO:0000313" key="8">
    <source>
        <dbReference type="Proteomes" id="UP000561045"/>
    </source>
</evidence>
<keyword evidence="4" id="KW-0408">Iron</keyword>
<evidence type="ECO:0000256" key="4">
    <source>
        <dbReference type="ARBA" id="ARBA00023004"/>
    </source>
</evidence>
<dbReference type="InterPro" id="IPR023885">
    <property type="entry name" value="4Fe4S-binding_SPASM_dom"/>
</dbReference>
<dbReference type="Pfam" id="PF04055">
    <property type="entry name" value="Radical_SAM"/>
    <property type="match status" value="1"/>
</dbReference>
<proteinExistence type="predicted"/>
<dbReference type="PANTHER" id="PTHR43273:SF2">
    <property type="entry name" value="RADICAL SAM CORE DOMAIN-CONTAINING PROTEIN"/>
    <property type="match status" value="1"/>
</dbReference>
<dbReference type="SFLD" id="SFLDG01067">
    <property type="entry name" value="SPASM/twitch_domain_containing"/>
    <property type="match status" value="1"/>
</dbReference>
<keyword evidence="3" id="KW-0479">Metal-binding</keyword>
<dbReference type="GO" id="GO:0051536">
    <property type="term" value="F:iron-sulfur cluster binding"/>
    <property type="evidence" value="ECO:0007669"/>
    <property type="project" value="UniProtKB-KW"/>
</dbReference>
<dbReference type="SFLD" id="SFLDS00029">
    <property type="entry name" value="Radical_SAM"/>
    <property type="match status" value="1"/>
</dbReference>